<dbReference type="Proteomes" id="UP001156905">
    <property type="component" value="Unassembled WGS sequence"/>
</dbReference>
<evidence type="ECO:0000313" key="2">
    <source>
        <dbReference type="EMBL" id="GLR90183.1"/>
    </source>
</evidence>
<reference evidence="3" key="1">
    <citation type="journal article" date="2019" name="Int. J. Syst. Evol. Microbiol.">
        <title>The Global Catalogue of Microorganisms (GCM) 10K type strain sequencing project: providing services to taxonomists for standard genome sequencing and annotation.</title>
        <authorList>
            <consortium name="The Broad Institute Genomics Platform"/>
            <consortium name="The Broad Institute Genome Sequencing Center for Infectious Disease"/>
            <person name="Wu L."/>
            <person name="Ma J."/>
        </authorList>
    </citation>
    <scope>NUCLEOTIDE SEQUENCE [LARGE SCALE GENOMIC DNA]</scope>
    <source>
        <strain evidence="3">NBRC 102520</strain>
    </source>
</reference>
<organism evidence="2 3">
    <name type="scientific">Bradyrhizobium iriomotense</name>
    <dbReference type="NCBI Taxonomy" id="441950"/>
    <lineage>
        <taxon>Bacteria</taxon>
        <taxon>Pseudomonadati</taxon>
        <taxon>Pseudomonadota</taxon>
        <taxon>Alphaproteobacteria</taxon>
        <taxon>Hyphomicrobiales</taxon>
        <taxon>Nitrobacteraceae</taxon>
        <taxon>Bradyrhizobium</taxon>
    </lineage>
</organism>
<protein>
    <submittedName>
        <fullName evidence="2">Uncharacterized protein</fullName>
    </submittedName>
</protein>
<keyword evidence="1" id="KW-0732">Signal</keyword>
<proteinExistence type="predicted"/>
<accession>A0ABQ6B8T2</accession>
<keyword evidence="3" id="KW-1185">Reference proteome</keyword>
<dbReference type="EMBL" id="BSOW01000031">
    <property type="protein sequence ID" value="GLR90183.1"/>
    <property type="molecule type" value="Genomic_DNA"/>
</dbReference>
<sequence length="87" mass="9897">MKTAIVIVGALGLAMALPSVSLAATSIATQQQVWVRTVDFGMRRHDRYARSVRHAPYQPHYYARPVYYRPYPYGVPAPFVLGFGPWW</sequence>
<name>A0ABQ6B8T2_9BRAD</name>
<evidence type="ECO:0000256" key="1">
    <source>
        <dbReference type="SAM" id="SignalP"/>
    </source>
</evidence>
<comment type="caution">
    <text evidence="2">The sequence shown here is derived from an EMBL/GenBank/DDBJ whole genome shotgun (WGS) entry which is preliminary data.</text>
</comment>
<dbReference type="RefSeq" id="WP_284272890.1">
    <property type="nucleotide sequence ID" value="NZ_BSOW01000031.1"/>
</dbReference>
<evidence type="ECO:0000313" key="3">
    <source>
        <dbReference type="Proteomes" id="UP001156905"/>
    </source>
</evidence>
<gene>
    <name evidence="2" type="ORF">GCM10007857_68970</name>
</gene>
<feature type="signal peptide" evidence="1">
    <location>
        <begin position="1"/>
        <end position="23"/>
    </location>
</feature>
<feature type="chain" id="PRO_5045630851" evidence="1">
    <location>
        <begin position="24"/>
        <end position="87"/>
    </location>
</feature>